<feature type="transmembrane region" description="Helical" evidence="1">
    <location>
        <begin position="34"/>
        <end position="54"/>
    </location>
</feature>
<comment type="caution">
    <text evidence="2">The sequence shown here is derived from an EMBL/GenBank/DDBJ whole genome shotgun (WGS) entry which is preliminary data.</text>
</comment>
<dbReference type="RefSeq" id="WP_376809917.1">
    <property type="nucleotide sequence ID" value="NZ_JBHTAC010000051.1"/>
</dbReference>
<keyword evidence="1" id="KW-0812">Transmembrane</keyword>
<keyword evidence="1" id="KW-1133">Transmembrane helix</keyword>
<gene>
    <name evidence="2" type="ORF">ACFQO7_32205</name>
</gene>
<organism evidence="2 3">
    <name type="scientific">Catellatospora aurea</name>
    <dbReference type="NCBI Taxonomy" id="1337874"/>
    <lineage>
        <taxon>Bacteria</taxon>
        <taxon>Bacillati</taxon>
        <taxon>Actinomycetota</taxon>
        <taxon>Actinomycetes</taxon>
        <taxon>Micromonosporales</taxon>
        <taxon>Micromonosporaceae</taxon>
        <taxon>Catellatospora</taxon>
    </lineage>
</organism>
<evidence type="ECO:0000256" key="1">
    <source>
        <dbReference type="SAM" id="Phobius"/>
    </source>
</evidence>
<dbReference type="Proteomes" id="UP001596392">
    <property type="component" value="Unassembled WGS sequence"/>
</dbReference>
<dbReference type="EMBL" id="JBHTAC010000051">
    <property type="protein sequence ID" value="MFC7247161.1"/>
    <property type="molecule type" value="Genomic_DNA"/>
</dbReference>
<feature type="transmembrane region" description="Helical" evidence="1">
    <location>
        <begin position="9"/>
        <end position="28"/>
    </location>
</feature>
<accession>A0ABW2H8Z1</accession>
<name>A0ABW2H8Z1_9ACTN</name>
<sequence length="67" mass="7312">MTSLNKMPYWAWLCGVVIFGIVPVMMLLTTGAFAGAFLTIMSILYAVGLGRAAYRQNLLARGVQLDD</sequence>
<proteinExistence type="predicted"/>
<keyword evidence="3" id="KW-1185">Reference proteome</keyword>
<keyword evidence="1" id="KW-0472">Membrane</keyword>
<protein>
    <submittedName>
        <fullName evidence="2">Uncharacterized protein</fullName>
    </submittedName>
</protein>
<evidence type="ECO:0000313" key="2">
    <source>
        <dbReference type="EMBL" id="MFC7247161.1"/>
    </source>
</evidence>
<evidence type="ECO:0000313" key="3">
    <source>
        <dbReference type="Proteomes" id="UP001596392"/>
    </source>
</evidence>
<reference evidence="3" key="1">
    <citation type="journal article" date="2019" name="Int. J. Syst. Evol. Microbiol.">
        <title>The Global Catalogue of Microorganisms (GCM) 10K type strain sequencing project: providing services to taxonomists for standard genome sequencing and annotation.</title>
        <authorList>
            <consortium name="The Broad Institute Genomics Platform"/>
            <consortium name="The Broad Institute Genome Sequencing Center for Infectious Disease"/>
            <person name="Wu L."/>
            <person name="Ma J."/>
        </authorList>
    </citation>
    <scope>NUCLEOTIDE SEQUENCE [LARGE SCALE GENOMIC DNA]</scope>
    <source>
        <strain evidence="3">CGMCC 1.9106</strain>
    </source>
</reference>